<evidence type="ECO:0000313" key="2">
    <source>
        <dbReference type="Proteomes" id="UP000683360"/>
    </source>
</evidence>
<organism evidence="1 2">
    <name type="scientific">Mytilus edulis</name>
    <name type="common">Blue mussel</name>
    <dbReference type="NCBI Taxonomy" id="6550"/>
    <lineage>
        <taxon>Eukaryota</taxon>
        <taxon>Metazoa</taxon>
        <taxon>Spiralia</taxon>
        <taxon>Lophotrochozoa</taxon>
        <taxon>Mollusca</taxon>
        <taxon>Bivalvia</taxon>
        <taxon>Autobranchia</taxon>
        <taxon>Pteriomorphia</taxon>
        <taxon>Mytilida</taxon>
        <taxon>Mytiloidea</taxon>
        <taxon>Mytilidae</taxon>
        <taxon>Mytilinae</taxon>
        <taxon>Mytilus</taxon>
    </lineage>
</organism>
<sequence length="152" mass="17560">MDTNKHIREYAKDFNFGYADAFTDAIRFGIHELILASLVENLNDDWKIVLTGCNFFTRKTAVTFHLVRSTDCFEVDIDVTILIPFNKATLSPHADELKIKQSYIDKLANKEGVIYAIFRYENHAFRPSKAHLESSFKNREQTKSLHCSKTHS</sequence>
<keyword evidence="2" id="KW-1185">Reference proteome</keyword>
<dbReference type="AlphaFoldDB" id="A0A8S3SW93"/>
<dbReference type="Proteomes" id="UP000683360">
    <property type="component" value="Unassembled WGS sequence"/>
</dbReference>
<reference evidence="1" key="1">
    <citation type="submission" date="2021-03" db="EMBL/GenBank/DDBJ databases">
        <authorList>
            <person name="Bekaert M."/>
        </authorList>
    </citation>
    <scope>NUCLEOTIDE SEQUENCE</scope>
</reference>
<name>A0A8S3SW93_MYTED</name>
<gene>
    <name evidence="1" type="ORF">MEDL_36211</name>
</gene>
<evidence type="ECO:0000313" key="1">
    <source>
        <dbReference type="EMBL" id="CAG2222731.1"/>
    </source>
</evidence>
<accession>A0A8S3SW93</accession>
<proteinExistence type="predicted"/>
<protein>
    <submittedName>
        <fullName evidence="1">Uncharacterized protein</fullName>
    </submittedName>
</protein>
<dbReference type="OrthoDB" id="5946427at2759"/>
<comment type="caution">
    <text evidence="1">The sequence shown here is derived from an EMBL/GenBank/DDBJ whole genome shotgun (WGS) entry which is preliminary data.</text>
</comment>
<dbReference type="EMBL" id="CAJPWZ010001767">
    <property type="protein sequence ID" value="CAG2222731.1"/>
    <property type="molecule type" value="Genomic_DNA"/>
</dbReference>